<evidence type="ECO:0000259" key="3">
    <source>
        <dbReference type="Pfam" id="PF05193"/>
    </source>
</evidence>
<reference evidence="4" key="1">
    <citation type="journal article" date="2014" name="Front. Microbiol.">
        <title>High frequency of phylogenetically diverse reductive dehalogenase-homologous genes in deep subseafloor sedimentary metagenomes.</title>
        <authorList>
            <person name="Kawai M."/>
            <person name="Futagami T."/>
            <person name="Toyoda A."/>
            <person name="Takaki Y."/>
            <person name="Nishi S."/>
            <person name="Hori S."/>
            <person name="Arai W."/>
            <person name="Tsubouchi T."/>
            <person name="Morono Y."/>
            <person name="Uchiyama I."/>
            <person name="Ito T."/>
            <person name="Fujiyama A."/>
            <person name="Inagaki F."/>
            <person name="Takami H."/>
        </authorList>
    </citation>
    <scope>NUCLEOTIDE SEQUENCE</scope>
    <source>
        <strain evidence="4">Expedition CK06-06</strain>
    </source>
</reference>
<dbReference type="Gene3D" id="3.30.830.10">
    <property type="entry name" value="Metalloenzyme, LuxS/M16 peptidase-like"/>
    <property type="match status" value="1"/>
</dbReference>
<name>X1UED0_9ZZZZ</name>
<dbReference type="PROSITE" id="PS00143">
    <property type="entry name" value="INSULINASE"/>
    <property type="match status" value="1"/>
</dbReference>
<dbReference type="AlphaFoldDB" id="X1UED0"/>
<evidence type="ECO:0000256" key="1">
    <source>
        <dbReference type="ARBA" id="ARBA00007261"/>
    </source>
</evidence>
<dbReference type="InterPro" id="IPR011249">
    <property type="entry name" value="Metalloenz_LuxS/M16"/>
</dbReference>
<feature type="non-terminal residue" evidence="4">
    <location>
        <position position="263"/>
    </location>
</feature>
<dbReference type="InterPro" id="IPR007863">
    <property type="entry name" value="Peptidase_M16_C"/>
</dbReference>
<accession>X1UED0</accession>
<evidence type="ECO:0008006" key="5">
    <source>
        <dbReference type="Google" id="ProtNLM"/>
    </source>
</evidence>
<comment type="similarity">
    <text evidence="1">Belongs to the peptidase M16 family.</text>
</comment>
<dbReference type="InterPro" id="IPR050361">
    <property type="entry name" value="MPP/UQCRC_Complex"/>
</dbReference>
<organism evidence="4">
    <name type="scientific">marine sediment metagenome</name>
    <dbReference type="NCBI Taxonomy" id="412755"/>
    <lineage>
        <taxon>unclassified sequences</taxon>
        <taxon>metagenomes</taxon>
        <taxon>ecological metagenomes</taxon>
    </lineage>
</organism>
<dbReference type="GO" id="GO:0046872">
    <property type="term" value="F:metal ion binding"/>
    <property type="evidence" value="ECO:0007669"/>
    <property type="project" value="InterPro"/>
</dbReference>
<dbReference type="EMBL" id="BARW01024335">
    <property type="protein sequence ID" value="GAI90694.1"/>
    <property type="molecule type" value="Genomic_DNA"/>
</dbReference>
<protein>
    <recommendedName>
        <fullName evidence="5">Peptidase M16 N-terminal domain-containing protein</fullName>
    </recommendedName>
</protein>
<dbReference type="SUPFAM" id="SSF63411">
    <property type="entry name" value="LuxS/MPP-like metallohydrolase"/>
    <property type="match status" value="1"/>
</dbReference>
<dbReference type="GO" id="GO:0006508">
    <property type="term" value="P:proteolysis"/>
    <property type="evidence" value="ECO:0007669"/>
    <property type="project" value="InterPro"/>
</dbReference>
<dbReference type="Pfam" id="PF05193">
    <property type="entry name" value="Peptidase_M16_C"/>
    <property type="match status" value="1"/>
</dbReference>
<dbReference type="PANTHER" id="PTHR11851">
    <property type="entry name" value="METALLOPROTEASE"/>
    <property type="match status" value="1"/>
</dbReference>
<dbReference type="PANTHER" id="PTHR11851:SF49">
    <property type="entry name" value="MITOCHONDRIAL-PROCESSING PEPTIDASE SUBUNIT ALPHA"/>
    <property type="match status" value="1"/>
</dbReference>
<comment type="caution">
    <text evidence="4">The sequence shown here is derived from an EMBL/GenBank/DDBJ whole genome shotgun (WGS) entry which is preliminary data.</text>
</comment>
<sequence length="263" mass="29293">RVKEALAGRESVTILSERDNRYELTGVGKGARICLRFAVYQKSVLGNGLRVITGAMPHTRAVCINIFIGAGSRYEREEEAGTSHFIEHLCFKGTQRRATAKEIAEAIEGVGGMLNGGTDKEFTVYWCKVARTHFPLALDLTVDILRNSRFDAQDIERERGVIIEEINESMDSPQHRVNLLIDEVVWPAQPLGRDIAGSKETVSALSREMLLGYMSRQYVPNNTVISIAGDISHEEVLSRMSEVLDQWAVATLHPPSPAEDRQE</sequence>
<evidence type="ECO:0000313" key="4">
    <source>
        <dbReference type="EMBL" id="GAI90694.1"/>
    </source>
</evidence>
<evidence type="ECO:0000259" key="2">
    <source>
        <dbReference type="Pfam" id="PF00675"/>
    </source>
</evidence>
<feature type="non-terminal residue" evidence="4">
    <location>
        <position position="1"/>
    </location>
</feature>
<dbReference type="InterPro" id="IPR001431">
    <property type="entry name" value="Pept_M16_Zn_BS"/>
</dbReference>
<dbReference type="Pfam" id="PF00675">
    <property type="entry name" value="Peptidase_M16"/>
    <property type="match status" value="1"/>
</dbReference>
<dbReference type="GO" id="GO:0004222">
    <property type="term" value="F:metalloendopeptidase activity"/>
    <property type="evidence" value="ECO:0007669"/>
    <property type="project" value="InterPro"/>
</dbReference>
<proteinExistence type="inferred from homology"/>
<feature type="domain" description="Peptidase M16 N-terminal" evidence="2">
    <location>
        <begin position="50"/>
        <end position="197"/>
    </location>
</feature>
<gene>
    <name evidence="4" type="ORF">S12H4_40142</name>
</gene>
<dbReference type="InterPro" id="IPR011765">
    <property type="entry name" value="Pept_M16_N"/>
</dbReference>
<feature type="domain" description="Peptidase M16 C-terminal" evidence="3">
    <location>
        <begin position="205"/>
        <end position="250"/>
    </location>
</feature>